<dbReference type="GO" id="GO:0012505">
    <property type="term" value="C:endomembrane system"/>
    <property type="evidence" value="ECO:0007669"/>
    <property type="project" value="UniProtKB-SubCell"/>
</dbReference>
<dbReference type="InParanoid" id="A0A2K2CF80"/>
<dbReference type="PANTHER" id="PTHR45863:SF7">
    <property type="entry name" value="SERINE_THREONINE-PROTEIN KINASE BSK5"/>
    <property type="match status" value="1"/>
</dbReference>
<evidence type="ECO:0000313" key="2">
    <source>
        <dbReference type="EnsemblPlants" id="PNT60679"/>
    </source>
</evidence>
<dbReference type="OrthoDB" id="774378at2759"/>
<accession>A0A2K2CF80</accession>
<dbReference type="InterPro" id="IPR011009">
    <property type="entry name" value="Kinase-like_dom_sf"/>
</dbReference>
<dbReference type="Gramene" id="PNT60679">
    <property type="protein sequence ID" value="PNT60679"/>
    <property type="gene ID" value="BRADI_5g03242v3"/>
</dbReference>
<keyword evidence="3" id="KW-1185">Reference proteome</keyword>
<dbReference type="InterPro" id="IPR045845">
    <property type="entry name" value="BSK"/>
</dbReference>
<protein>
    <recommendedName>
        <fullName evidence="4">Serine-threonine/tyrosine-protein kinase catalytic domain-containing protein</fullName>
    </recommendedName>
</protein>
<evidence type="ECO:0000313" key="3">
    <source>
        <dbReference type="Proteomes" id="UP000008810"/>
    </source>
</evidence>
<evidence type="ECO:0008006" key="4">
    <source>
        <dbReference type="Google" id="ProtNLM"/>
    </source>
</evidence>
<dbReference type="SUPFAM" id="SSF56112">
    <property type="entry name" value="Protein kinase-like (PK-like)"/>
    <property type="match status" value="1"/>
</dbReference>
<reference evidence="2" key="3">
    <citation type="submission" date="2018-08" db="UniProtKB">
        <authorList>
            <consortium name="EnsemblPlants"/>
        </authorList>
    </citation>
    <scope>IDENTIFICATION</scope>
    <source>
        <strain evidence="2">cv. Bd21</strain>
    </source>
</reference>
<evidence type="ECO:0000313" key="1">
    <source>
        <dbReference type="EMBL" id="PNT60679.1"/>
    </source>
</evidence>
<dbReference type="Gene3D" id="3.30.200.20">
    <property type="entry name" value="Phosphorylase Kinase, domain 1"/>
    <property type="match status" value="1"/>
</dbReference>
<reference evidence="1 2" key="1">
    <citation type="journal article" date="2010" name="Nature">
        <title>Genome sequencing and analysis of the model grass Brachypodium distachyon.</title>
        <authorList>
            <consortium name="International Brachypodium Initiative"/>
        </authorList>
    </citation>
    <scope>NUCLEOTIDE SEQUENCE [LARGE SCALE GENOMIC DNA]</scope>
    <source>
        <strain evidence="1 2">Bd21</strain>
    </source>
</reference>
<dbReference type="PANTHER" id="PTHR45863">
    <property type="entry name" value="SERINE/THREONINE-PROTEIN KINASE BSK5"/>
    <property type="match status" value="1"/>
</dbReference>
<dbReference type="Proteomes" id="UP000008810">
    <property type="component" value="Chromosome 5"/>
</dbReference>
<dbReference type="GO" id="GO:0005524">
    <property type="term" value="F:ATP binding"/>
    <property type="evidence" value="ECO:0007669"/>
    <property type="project" value="UniProtKB-KW"/>
</dbReference>
<name>A0A2K2CF80_BRADI</name>
<dbReference type="STRING" id="15368.A0A2K2CF80"/>
<dbReference type="GO" id="GO:0009742">
    <property type="term" value="P:brassinosteroid mediated signaling pathway"/>
    <property type="evidence" value="ECO:0007669"/>
    <property type="project" value="InterPro"/>
</dbReference>
<sequence length="118" mass="13129">MLYTLEDLQVATDGFSESCIISQLGEDIVYRGRLSSGCSVAIKRFRHPTLPNAQFMEEARTVELLGTDGQSKLFGCCCENGEQLLVAGFMPRGTIAEQLSRCVFSVLFLTFLCSRYLE</sequence>
<dbReference type="EMBL" id="CM000884">
    <property type="protein sequence ID" value="PNT60679.1"/>
    <property type="molecule type" value="Genomic_DNA"/>
</dbReference>
<dbReference type="EnsemblPlants" id="PNT60679">
    <property type="protein sequence ID" value="PNT60679"/>
    <property type="gene ID" value="BRADI_5g03242v3"/>
</dbReference>
<organism evidence="1">
    <name type="scientific">Brachypodium distachyon</name>
    <name type="common">Purple false brome</name>
    <name type="synonym">Trachynia distachya</name>
    <dbReference type="NCBI Taxonomy" id="15368"/>
    <lineage>
        <taxon>Eukaryota</taxon>
        <taxon>Viridiplantae</taxon>
        <taxon>Streptophyta</taxon>
        <taxon>Embryophyta</taxon>
        <taxon>Tracheophyta</taxon>
        <taxon>Spermatophyta</taxon>
        <taxon>Magnoliopsida</taxon>
        <taxon>Liliopsida</taxon>
        <taxon>Poales</taxon>
        <taxon>Poaceae</taxon>
        <taxon>BOP clade</taxon>
        <taxon>Pooideae</taxon>
        <taxon>Stipodae</taxon>
        <taxon>Brachypodieae</taxon>
        <taxon>Brachypodium</taxon>
    </lineage>
</organism>
<dbReference type="AlphaFoldDB" id="A0A2K2CF80"/>
<reference evidence="1" key="2">
    <citation type="submission" date="2017-06" db="EMBL/GenBank/DDBJ databases">
        <title>WGS assembly of Brachypodium distachyon.</title>
        <authorList>
            <consortium name="The International Brachypodium Initiative"/>
            <person name="Lucas S."/>
            <person name="Harmon-Smith M."/>
            <person name="Lail K."/>
            <person name="Tice H."/>
            <person name="Grimwood J."/>
            <person name="Bruce D."/>
            <person name="Barry K."/>
            <person name="Shu S."/>
            <person name="Lindquist E."/>
            <person name="Wang M."/>
            <person name="Pitluck S."/>
            <person name="Vogel J.P."/>
            <person name="Garvin D.F."/>
            <person name="Mockler T.C."/>
            <person name="Schmutz J."/>
            <person name="Rokhsar D."/>
            <person name="Bevan M.W."/>
        </authorList>
    </citation>
    <scope>NUCLEOTIDE SEQUENCE</scope>
    <source>
        <strain evidence="1">Bd21</strain>
    </source>
</reference>
<gene>
    <name evidence="1" type="ORF">BRADI_5g03242v3</name>
</gene>
<proteinExistence type="predicted"/>
<dbReference type="GO" id="GO:0004672">
    <property type="term" value="F:protein kinase activity"/>
    <property type="evidence" value="ECO:0007669"/>
    <property type="project" value="InterPro"/>
</dbReference>